<feature type="domain" description="Fibronectin type III-like" evidence="5">
    <location>
        <begin position="579"/>
        <end position="649"/>
    </location>
</feature>
<dbReference type="OrthoDB" id="9805821at2"/>
<evidence type="ECO:0000313" key="7">
    <source>
        <dbReference type="Proteomes" id="UP000243650"/>
    </source>
</evidence>
<protein>
    <submittedName>
        <fullName evidence="6">Glycosyl hydrolase</fullName>
    </submittedName>
</protein>
<evidence type="ECO:0000256" key="2">
    <source>
        <dbReference type="ARBA" id="ARBA00022801"/>
    </source>
</evidence>
<dbReference type="SUPFAM" id="SSF51445">
    <property type="entry name" value="(Trans)glycosidases"/>
    <property type="match status" value="1"/>
</dbReference>
<dbReference type="Proteomes" id="UP000243650">
    <property type="component" value="Unassembled WGS sequence"/>
</dbReference>
<gene>
    <name evidence="6" type="ORF">C6I21_00805</name>
</gene>
<dbReference type="PANTHER" id="PTHR42715">
    <property type="entry name" value="BETA-GLUCOSIDASE"/>
    <property type="match status" value="1"/>
</dbReference>
<dbReference type="SMART" id="SM01217">
    <property type="entry name" value="Fn3_like"/>
    <property type="match status" value="1"/>
</dbReference>
<comment type="similarity">
    <text evidence="1 4">Belongs to the glycosyl hydrolase 3 family.</text>
</comment>
<sequence>MTVVSAENLVKQMTLEEKAGLCSGASFWETKAVERLDIPSVILTDGPHGLRKQQNEGDNLGLLDSVPATCFPSAAGLAATWNRDLLRDVGAAIGREAAKENVAVVLGPGTNMKRSPLCGRNFEYFSEDPYLSSEMSIAHITGVQEQGVGTSLKHFAVNNQEHRRMTTDAVVDERTLREIYLASFEETVKQAQPWTVMSAYNKVNGTYASESSRLLTDILKKEWGFKGIVVSDWGAVNERVQALQAGLELEMPSSQGEGDKKIISAVQSGALSETVLDEACVRLLDLIFRSQQTEAQDVDFDSHHQLARQAAAESMVLLKNENDVLPLDPSGPAAVIGRLAAYPRYQGGGSSHINPVKLDDPLEELRKYNPDIAYAPGYELESDRMNDTLLEEACAAAEKAGKAVVFAGLPDRFESEGYDRSHLRLPDNQVKLLERLKELQVPVIVVLSNGAPVEMPWLSGVDAVVEGYLGGQAFGGAAADVLYGRANPSGRLAETFPERLEHNPSYGFFPGEGDQVEYREGIFIGYRYYNTKKIKPLFPFGYGLSYTTFSYDSMNVEQVDGDVYVDVTVTNTGDRTGAEVVQIYLSHPESSVVRPEKELKGFEKITLEAGETGTVRIALPEKAFAYYEPEKPGWHVEGGSVLIHAARSVSDIEQTEKVKLSKDVFTKAPAVHRNATIGDLMKDPALKEVLGEELQRLMAGSVFQPSEDEPSDMIEAMMAYMPLRALVSFQPSFTEDRLEELLDKLNGVSRR</sequence>
<evidence type="ECO:0000256" key="4">
    <source>
        <dbReference type="RuleBase" id="RU361161"/>
    </source>
</evidence>
<evidence type="ECO:0000256" key="3">
    <source>
        <dbReference type="ARBA" id="ARBA00023277"/>
    </source>
</evidence>
<proteinExistence type="inferred from homology"/>
<keyword evidence="7" id="KW-1185">Reference proteome</keyword>
<comment type="caution">
    <text evidence="6">The sequence shown here is derived from an EMBL/GenBank/DDBJ whole genome shotgun (WGS) entry which is preliminary data.</text>
</comment>
<keyword evidence="2 4" id="KW-0378">Hydrolase</keyword>
<evidence type="ECO:0000313" key="6">
    <source>
        <dbReference type="EMBL" id="PRO67138.1"/>
    </source>
</evidence>
<dbReference type="EMBL" id="PVNS01000001">
    <property type="protein sequence ID" value="PRO67138.1"/>
    <property type="molecule type" value="Genomic_DNA"/>
</dbReference>
<dbReference type="InterPro" id="IPR050288">
    <property type="entry name" value="Cellulose_deg_GH3"/>
</dbReference>
<organism evidence="6 7">
    <name type="scientific">Alkalicoccus urumqiensis</name>
    <name type="common">Bacillus urumqiensis</name>
    <dbReference type="NCBI Taxonomy" id="1548213"/>
    <lineage>
        <taxon>Bacteria</taxon>
        <taxon>Bacillati</taxon>
        <taxon>Bacillota</taxon>
        <taxon>Bacilli</taxon>
        <taxon>Bacillales</taxon>
        <taxon>Bacillaceae</taxon>
        <taxon>Alkalicoccus</taxon>
    </lineage>
</organism>
<dbReference type="PRINTS" id="PR00133">
    <property type="entry name" value="GLHYDRLASE3"/>
</dbReference>
<dbReference type="InterPro" id="IPR036962">
    <property type="entry name" value="Glyco_hydro_3_N_sf"/>
</dbReference>
<dbReference type="Pfam" id="PF01915">
    <property type="entry name" value="Glyco_hydro_3_C"/>
    <property type="match status" value="1"/>
</dbReference>
<keyword evidence="4" id="KW-0326">Glycosidase</keyword>
<dbReference type="Gene3D" id="3.40.50.1700">
    <property type="entry name" value="Glycoside hydrolase family 3 C-terminal domain"/>
    <property type="match status" value="1"/>
</dbReference>
<name>A0A2P6MLJ0_ALKUR</name>
<dbReference type="GO" id="GO:0008422">
    <property type="term" value="F:beta-glucosidase activity"/>
    <property type="evidence" value="ECO:0007669"/>
    <property type="project" value="UniProtKB-ARBA"/>
</dbReference>
<dbReference type="GO" id="GO:0005975">
    <property type="term" value="P:carbohydrate metabolic process"/>
    <property type="evidence" value="ECO:0007669"/>
    <property type="project" value="InterPro"/>
</dbReference>
<dbReference type="InterPro" id="IPR002772">
    <property type="entry name" value="Glyco_hydro_3_C"/>
</dbReference>
<keyword evidence="3" id="KW-0119">Carbohydrate metabolism</keyword>
<dbReference type="Gene3D" id="3.20.20.300">
    <property type="entry name" value="Glycoside hydrolase, family 3, N-terminal domain"/>
    <property type="match status" value="1"/>
</dbReference>
<dbReference type="InterPro" id="IPR036881">
    <property type="entry name" value="Glyco_hydro_3_C_sf"/>
</dbReference>
<dbReference type="InterPro" id="IPR019800">
    <property type="entry name" value="Glyco_hydro_3_AS"/>
</dbReference>
<dbReference type="PANTHER" id="PTHR42715:SF10">
    <property type="entry name" value="BETA-GLUCOSIDASE"/>
    <property type="match status" value="1"/>
</dbReference>
<dbReference type="InterPro" id="IPR001764">
    <property type="entry name" value="Glyco_hydro_3_N"/>
</dbReference>
<dbReference type="InterPro" id="IPR026891">
    <property type="entry name" value="Fn3-like"/>
</dbReference>
<evidence type="ECO:0000256" key="1">
    <source>
        <dbReference type="ARBA" id="ARBA00005336"/>
    </source>
</evidence>
<dbReference type="Pfam" id="PF14310">
    <property type="entry name" value="Fn3-like"/>
    <property type="match status" value="1"/>
</dbReference>
<dbReference type="PROSITE" id="PS00775">
    <property type="entry name" value="GLYCOSYL_HYDROL_F3"/>
    <property type="match status" value="1"/>
</dbReference>
<dbReference type="SUPFAM" id="SSF52279">
    <property type="entry name" value="Beta-D-glucan exohydrolase, C-terminal domain"/>
    <property type="match status" value="1"/>
</dbReference>
<dbReference type="InterPro" id="IPR017853">
    <property type="entry name" value="GH"/>
</dbReference>
<dbReference type="Gene3D" id="2.60.40.10">
    <property type="entry name" value="Immunoglobulins"/>
    <property type="match status" value="1"/>
</dbReference>
<accession>A0A2P6MLJ0</accession>
<reference evidence="6 7" key="1">
    <citation type="submission" date="2018-03" db="EMBL/GenBank/DDBJ databases">
        <title>Bacillus urumqiensis sp. nov., a moderately haloalkaliphilic bacterium isolated from a salt lake.</title>
        <authorList>
            <person name="Zhao B."/>
            <person name="Liao Z."/>
        </authorList>
    </citation>
    <scope>NUCLEOTIDE SEQUENCE [LARGE SCALE GENOMIC DNA]</scope>
    <source>
        <strain evidence="6 7">BZ-SZ-XJ18</strain>
    </source>
</reference>
<dbReference type="RefSeq" id="WP_105957524.1">
    <property type="nucleotide sequence ID" value="NZ_PVNS01000001.1"/>
</dbReference>
<evidence type="ECO:0000259" key="5">
    <source>
        <dbReference type="SMART" id="SM01217"/>
    </source>
</evidence>
<dbReference type="AlphaFoldDB" id="A0A2P6MLJ0"/>
<dbReference type="InterPro" id="IPR013783">
    <property type="entry name" value="Ig-like_fold"/>
</dbReference>
<dbReference type="Pfam" id="PF00933">
    <property type="entry name" value="Glyco_hydro_3"/>
    <property type="match status" value="1"/>
</dbReference>
<dbReference type="FunFam" id="2.60.40.10:FF:000495">
    <property type="entry name" value="Periplasmic beta-glucosidase"/>
    <property type="match status" value="1"/>
</dbReference>